<feature type="compositionally biased region" description="Low complexity" evidence="1">
    <location>
        <begin position="50"/>
        <end position="60"/>
    </location>
</feature>
<feature type="compositionally biased region" description="Basic and acidic residues" evidence="1">
    <location>
        <begin position="1538"/>
        <end position="1561"/>
    </location>
</feature>
<dbReference type="Proteomes" id="UP001189429">
    <property type="component" value="Unassembled WGS sequence"/>
</dbReference>
<comment type="caution">
    <text evidence="2">The sequence shown here is derived from an EMBL/GenBank/DDBJ whole genome shotgun (WGS) entry which is preliminary data.</text>
</comment>
<evidence type="ECO:0000313" key="2">
    <source>
        <dbReference type="EMBL" id="CAK0806037.1"/>
    </source>
</evidence>
<gene>
    <name evidence="2" type="ORF">PCOR1329_LOCUS12399</name>
</gene>
<feature type="region of interest" description="Disordered" evidence="1">
    <location>
        <begin position="1599"/>
        <end position="1652"/>
    </location>
</feature>
<organism evidence="2 3">
    <name type="scientific">Prorocentrum cordatum</name>
    <dbReference type="NCBI Taxonomy" id="2364126"/>
    <lineage>
        <taxon>Eukaryota</taxon>
        <taxon>Sar</taxon>
        <taxon>Alveolata</taxon>
        <taxon>Dinophyceae</taxon>
        <taxon>Prorocentrales</taxon>
        <taxon>Prorocentraceae</taxon>
        <taxon>Prorocentrum</taxon>
    </lineage>
</organism>
<feature type="region of interest" description="Disordered" evidence="1">
    <location>
        <begin position="276"/>
        <end position="298"/>
    </location>
</feature>
<reference evidence="2" key="1">
    <citation type="submission" date="2023-10" db="EMBL/GenBank/DDBJ databases">
        <authorList>
            <person name="Chen Y."/>
            <person name="Shah S."/>
            <person name="Dougan E. K."/>
            <person name="Thang M."/>
            <person name="Chan C."/>
        </authorList>
    </citation>
    <scope>NUCLEOTIDE SEQUENCE [LARGE SCALE GENOMIC DNA]</scope>
</reference>
<feature type="non-terminal residue" evidence="2">
    <location>
        <position position="1710"/>
    </location>
</feature>
<keyword evidence="3" id="KW-1185">Reference proteome</keyword>
<feature type="non-terminal residue" evidence="2">
    <location>
        <position position="1"/>
    </location>
</feature>
<proteinExistence type="predicted"/>
<protein>
    <recommendedName>
        <fullName evidence="4">RNase H type-1 domain-containing protein</fullName>
    </recommendedName>
</protein>
<evidence type="ECO:0000256" key="1">
    <source>
        <dbReference type="SAM" id="MobiDB-lite"/>
    </source>
</evidence>
<dbReference type="Gene3D" id="3.30.420.10">
    <property type="entry name" value="Ribonuclease H-like superfamily/Ribonuclease H"/>
    <property type="match status" value="1"/>
</dbReference>
<dbReference type="InterPro" id="IPR012337">
    <property type="entry name" value="RNaseH-like_sf"/>
</dbReference>
<dbReference type="EMBL" id="CAUYUJ010003614">
    <property type="protein sequence ID" value="CAK0806037.1"/>
    <property type="molecule type" value="Genomic_DNA"/>
</dbReference>
<evidence type="ECO:0008006" key="4">
    <source>
        <dbReference type="Google" id="ProtNLM"/>
    </source>
</evidence>
<evidence type="ECO:0000313" key="3">
    <source>
        <dbReference type="Proteomes" id="UP001189429"/>
    </source>
</evidence>
<dbReference type="SUPFAM" id="SSF53098">
    <property type="entry name" value="Ribonuclease H-like"/>
    <property type="match status" value="1"/>
</dbReference>
<dbReference type="InterPro" id="IPR036397">
    <property type="entry name" value="RNaseH_sf"/>
</dbReference>
<sequence>DLVPWLWQGGPQGVIGGHVPVAAEQAQEGAEAAGPTAATTVDAAEGPGLVGAASGVASAGDSPEAKGSRPGAGSEKLHKEGVVDQEVLAAVLGAKVKAAQAAEAAKPDKGLDDQLRVVQSKITHKERTVARAAEHVEATRKVLADAQASFKAAEQAAQERADELRALTKKRVVLLQQMSAKASDITDRAREDPEFMQAYNELKDAQRKAHGSERALREKYKDHFASAPVPGGPPAEPEATDPMDFDAAAQEQFFEDWCKGIGIDKDVIAQNMGDNLSVAAPPEGQPAEQGRRKRGRGKLSKGIEIYTANCNSWAKGVAFVDEYITKPSCILGQEHRLGDNWKDEVLAATCKRAWAIAMTPTATGARGGRSAGTYIMVPKSIGLTYAYDQQEWDCSSTGMRGRKCAARCPLWGTGGALLVSAYMWAGEGLSERNLQVLDRIGELTEMHAAPWILGMDAQLEPHTLHESGLLQDVGGVLHTSGKVTCDSIGGGREIDYFVVAKGLSPALSQCGCCLKQPREARMLRFIKPRAFPMALPVGRAPQPQQWPLWPTNHTGRLDQEELDNYWRQVSRTAEEELLGIYQIPEEERPRYRGRGDAPKTVFTPLLGPKARDGVGQTVEATAWRWAANQIGSHILVAQAARAKRPDPARVAWLRECLGKALHRGRHRLRQLGATGQWLDHLLFDIEHWRLHEDGAEERLTAVMEIRRWLLKPANKIVSTRPPAPIANYKKGEVELFDGQTLVDGHAHQWYQLWASHGMVDVLAEYILHHVHWPTQVELLAYFLVPKPHEDGRRPLALLCSLVRVVETLMSDECRKWEEIVARPYDWAGRGKGAEDAMWDLMLRDESCPEDHINAAAVKDLSKAFEHVTMRRLWEHGRKLGMPEQVLHFMISVFTMERVVTLDGMVASTRMRTWSAAAAGSRGGTRALKCFTIILLDMVIARPCLQGGQEAVVHEAKESAMAYIQAAEAEGLPLSLTAHKNGVTKKGKSYVYTADKQAKAKFKLWAKDRGLEIQEEGVQLGVDFTGGVGAQRRPKQQERVEVMVKRGTKLNILKKQGASLGTAKVAKLGFLPPMRYGVACIGAPPKLIERARINMSMALSGEAMGNYRTLRLWLEEADPAVSLTIRPVVKWAEVVWSRAMDEEAVLRTLRDLGWSWPAPWTLLTPAGVQVPLHTVAPKTVRYKLGRAIERQVLTKWATEKGIAEEVPMPFLEPVRALLKKRRWVAHQGAIKAYVGQDYCTQAELQQRGTAADGMCQQRRRALGTQRHRFGRCEAHEESRAKLADKHAGIVQRMAGSGESLLLNCGLVVHPTYDVEGDTQIEQYHSANAEGDDICEDDVMPFISGVCFTDGSGKGANALKGYGWGYMWFEEPAGEGQYTALGGAYGSLPGVRADLSVACRAPGHLACLAQGDGPPTLVTDYEMAVRGMRRGRQWCMAPQRSNCDIWMRIWNVVDETFPNMDGLTVAHVRSHGRGQNAFHVHGNKIADELAVKGAQLAMPPQWQIDVWQDRWKTVQQVLNFVADMAVEVGDFGDVAMPTKEEARAQRRREAQLRGRQPEADEARPAMTSTGHATATAAAAVASAAAAAAAAGASPEEVAAAAEEAARVATQPAAAAAPADDEMEEGDPIEDPDGGGDVAGPSAPAGPVARGRPRDPAIRRHDFVAEGQWHRCLDCGARSKVQGARAAQYMRQRCPGVRQRVFYEGGSGRGGGV</sequence>
<accession>A0ABN9QM33</accession>
<feature type="compositionally biased region" description="Low complexity" evidence="1">
    <location>
        <begin position="1636"/>
        <end position="1647"/>
    </location>
</feature>
<feature type="compositionally biased region" description="Acidic residues" evidence="1">
    <location>
        <begin position="1616"/>
        <end position="1631"/>
    </location>
</feature>
<feature type="region of interest" description="Disordered" evidence="1">
    <location>
        <begin position="1538"/>
        <end position="1571"/>
    </location>
</feature>
<name>A0ABN9QM33_9DINO</name>
<feature type="compositionally biased region" description="Low complexity" evidence="1">
    <location>
        <begin position="1599"/>
        <end position="1615"/>
    </location>
</feature>
<feature type="compositionally biased region" description="Low complexity" evidence="1">
    <location>
        <begin position="25"/>
        <end position="41"/>
    </location>
</feature>
<feature type="region of interest" description="Disordered" evidence="1">
    <location>
        <begin position="25"/>
        <end position="80"/>
    </location>
</feature>